<evidence type="ECO:0000313" key="1">
    <source>
        <dbReference type="EMBL" id="EGZ27091.1"/>
    </source>
</evidence>
<organism evidence="1 2">
    <name type="scientific">Phytophthora sojae (strain P6497)</name>
    <name type="common">Soybean stem and root rot agent</name>
    <name type="synonym">Phytophthora megasperma f. sp. glycines</name>
    <dbReference type="NCBI Taxonomy" id="1094619"/>
    <lineage>
        <taxon>Eukaryota</taxon>
        <taxon>Sar</taxon>
        <taxon>Stramenopiles</taxon>
        <taxon>Oomycota</taxon>
        <taxon>Peronosporomycetes</taxon>
        <taxon>Peronosporales</taxon>
        <taxon>Peronosporaceae</taxon>
        <taxon>Phytophthora</taxon>
    </lineage>
</organism>
<dbReference type="InParanoid" id="G4YI80"/>
<evidence type="ECO:0000313" key="2">
    <source>
        <dbReference type="Proteomes" id="UP000002640"/>
    </source>
</evidence>
<dbReference type="Proteomes" id="UP000002640">
    <property type="component" value="Unassembled WGS sequence"/>
</dbReference>
<dbReference type="EMBL" id="JH159151">
    <property type="protein sequence ID" value="EGZ27091.1"/>
    <property type="molecule type" value="Genomic_DNA"/>
</dbReference>
<dbReference type="KEGG" id="psoj:PHYSODRAFT_476734"/>
<feature type="non-terminal residue" evidence="1">
    <location>
        <position position="1"/>
    </location>
</feature>
<sequence length="97" mass="11000">EPAGYQVCKSCGKHRKHTPRSGYTNLVSQVRDCHPNYEVAIRDASAAGTETLAPWVSSQKATNRFGWMRWIGMCNLPFTFCKSEETHRYGFVTKLDS</sequence>
<dbReference type="GeneID" id="20654787"/>
<dbReference type="OMA" id="SEETHRY"/>
<accession>G4YI80</accession>
<keyword evidence="2" id="KW-1185">Reference proteome</keyword>
<name>G4YI80_PHYSP</name>
<gene>
    <name evidence="1" type="ORF">PHYSODRAFT_476734</name>
</gene>
<protein>
    <submittedName>
        <fullName evidence="1">Uncharacterized protein</fullName>
    </submittedName>
</protein>
<dbReference type="AlphaFoldDB" id="G4YI80"/>
<proteinExistence type="predicted"/>
<dbReference type="RefSeq" id="XP_009514366.1">
    <property type="nucleotide sequence ID" value="XM_009516071.1"/>
</dbReference>
<reference evidence="1 2" key="1">
    <citation type="journal article" date="2006" name="Science">
        <title>Phytophthora genome sequences uncover evolutionary origins and mechanisms of pathogenesis.</title>
        <authorList>
            <person name="Tyler B.M."/>
            <person name="Tripathy S."/>
            <person name="Zhang X."/>
            <person name="Dehal P."/>
            <person name="Jiang R.H."/>
            <person name="Aerts A."/>
            <person name="Arredondo F.D."/>
            <person name="Baxter L."/>
            <person name="Bensasson D."/>
            <person name="Beynon J.L."/>
            <person name="Chapman J."/>
            <person name="Damasceno C.M."/>
            <person name="Dorrance A.E."/>
            <person name="Dou D."/>
            <person name="Dickerman A.W."/>
            <person name="Dubchak I.L."/>
            <person name="Garbelotto M."/>
            <person name="Gijzen M."/>
            <person name="Gordon S.G."/>
            <person name="Govers F."/>
            <person name="Grunwald N.J."/>
            <person name="Huang W."/>
            <person name="Ivors K.L."/>
            <person name="Jones R.W."/>
            <person name="Kamoun S."/>
            <person name="Krampis K."/>
            <person name="Lamour K.H."/>
            <person name="Lee M.K."/>
            <person name="McDonald W.H."/>
            <person name="Medina M."/>
            <person name="Meijer H.J."/>
            <person name="Nordberg E.K."/>
            <person name="Maclean D.J."/>
            <person name="Ospina-Giraldo M.D."/>
            <person name="Morris P.F."/>
            <person name="Phuntumart V."/>
            <person name="Putnam N.H."/>
            <person name="Rash S."/>
            <person name="Rose J.K."/>
            <person name="Sakihama Y."/>
            <person name="Salamov A.A."/>
            <person name="Savidor A."/>
            <person name="Scheuring C.F."/>
            <person name="Smith B.M."/>
            <person name="Sobral B.W."/>
            <person name="Terry A."/>
            <person name="Torto-Alalibo T.A."/>
            <person name="Win J."/>
            <person name="Xu Z."/>
            <person name="Zhang H."/>
            <person name="Grigoriev I.V."/>
            <person name="Rokhsar D.S."/>
            <person name="Boore J.L."/>
        </authorList>
    </citation>
    <scope>NUCLEOTIDE SEQUENCE [LARGE SCALE GENOMIC DNA]</scope>
    <source>
        <strain evidence="1 2">P6497</strain>
    </source>
</reference>